<keyword evidence="3" id="KW-1185">Reference proteome</keyword>
<dbReference type="Pfam" id="PF09346">
    <property type="entry name" value="SMI1_KNR4"/>
    <property type="match status" value="1"/>
</dbReference>
<dbReference type="SUPFAM" id="SSF160631">
    <property type="entry name" value="SMI1/KNR4-like"/>
    <property type="match status" value="1"/>
</dbReference>
<gene>
    <name evidence="2" type="ORF">Pan181_41240</name>
</gene>
<protein>
    <submittedName>
        <fullName evidence="2">SMI1 / KNR4 family protein</fullName>
    </submittedName>
</protein>
<proteinExistence type="predicted"/>
<dbReference type="InterPro" id="IPR051873">
    <property type="entry name" value="KNR4/SMI1_regulator"/>
</dbReference>
<evidence type="ECO:0000259" key="1">
    <source>
        <dbReference type="SMART" id="SM00860"/>
    </source>
</evidence>
<dbReference type="PANTHER" id="PTHR47432">
    <property type="entry name" value="CELL WALL ASSEMBLY REGULATOR SMI1"/>
    <property type="match status" value="1"/>
</dbReference>
<reference evidence="2 3" key="1">
    <citation type="submission" date="2019-02" db="EMBL/GenBank/DDBJ databases">
        <title>Deep-cultivation of Planctomycetes and their phenomic and genomic characterization uncovers novel biology.</title>
        <authorList>
            <person name="Wiegand S."/>
            <person name="Jogler M."/>
            <person name="Boedeker C."/>
            <person name="Pinto D."/>
            <person name="Vollmers J."/>
            <person name="Rivas-Marin E."/>
            <person name="Kohn T."/>
            <person name="Peeters S.H."/>
            <person name="Heuer A."/>
            <person name="Rast P."/>
            <person name="Oberbeckmann S."/>
            <person name="Bunk B."/>
            <person name="Jeske O."/>
            <person name="Meyerdierks A."/>
            <person name="Storesund J.E."/>
            <person name="Kallscheuer N."/>
            <person name="Luecker S."/>
            <person name="Lage O.M."/>
            <person name="Pohl T."/>
            <person name="Merkel B.J."/>
            <person name="Hornburger P."/>
            <person name="Mueller R.-W."/>
            <person name="Bruemmer F."/>
            <person name="Labrenz M."/>
            <person name="Spormann A.M."/>
            <person name="Op den Camp H."/>
            <person name="Overmann J."/>
            <person name="Amann R."/>
            <person name="Jetten M.S.M."/>
            <person name="Mascher T."/>
            <person name="Medema M.H."/>
            <person name="Devos D.P."/>
            <person name="Kaster A.-K."/>
            <person name="Ovreas L."/>
            <person name="Rohde M."/>
            <person name="Galperin M.Y."/>
            <person name="Jogler C."/>
        </authorList>
    </citation>
    <scope>NUCLEOTIDE SEQUENCE [LARGE SCALE GENOMIC DNA]</scope>
    <source>
        <strain evidence="2 3">Pan181</strain>
    </source>
</reference>
<dbReference type="KEGG" id="amuc:Pan181_41240"/>
<dbReference type="InterPro" id="IPR037883">
    <property type="entry name" value="Knr4/Smi1-like_sf"/>
</dbReference>
<dbReference type="RefSeq" id="WP_145249347.1">
    <property type="nucleotide sequence ID" value="NZ_CP036278.1"/>
</dbReference>
<sequence>MSNIQASWQSLEAWLAENVPSLADALPGPTSGQAIQAIEKRIGFAFPADLKESYLTQNGVEYGEGELNIFPGLADEMAFCLLPIEQIGDEWKIWKELIDDGDFDDAAADPDTGIDEVWWSEGWIPVAGNGCGDFICVDMKPSSEGSVGQVIYAPHDMDERKLIAPSWAAYLQLIVKGVESGALTYDEDEGLIYV</sequence>
<dbReference type="EMBL" id="CP036278">
    <property type="protein sequence ID" value="QDU57901.1"/>
    <property type="molecule type" value="Genomic_DNA"/>
</dbReference>
<dbReference type="AlphaFoldDB" id="A0A518AT57"/>
<accession>A0A518AT57</accession>
<evidence type="ECO:0000313" key="2">
    <source>
        <dbReference type="EMBL" id="QDU57901.1"/>
    </source>
</evidence>
<evidence type="ECO:0000313" key="3">
    <source>
        <dbReference type="Proteomes" id="UP000315750"/>
    </source>
</evidence>
<dbReference type="OrthoDB" id="6989522at2"/>
<organism evidence="2 3">
    <name type="scientific">Aeoliella mucimassa</name>
    <dbReference type="NCBI Taxonomy" id="2527972"/>
    <lineage>
        <taxon>Bacteria</taxon>
        <taxon>Pseudomonadati</taxon>
        <taxon>Planctomycetota</taxon>
        <taxon>Planctomycetia</taxon>
        <taxon>Pirellulales</taxon>
        <taxon>Lacipirellulaceae</taxon>
        <taxon>Aeoliella</taxon>
    </lineage>
</organism>
<dbReference type="Proteomes" id="UP000315750">
    <property type="component" value="Chromosome"/>
</dbReference>
<name>A0A518AT57_9BACT</name>
<dbReference type="InterPro" id="IPR018958">
    <property type="entry name" value="Knr4/Smi1-like_dom"/>
</dbReference>
<feature type="domain" description="Knr4/Smi1-like" evidence="1">
    <location>
        <begin position="29"/>
        <end position="173"/>
    </location>
</feature>
<dbReference type="Gene3D" id="3.40.1580.10">
    <property type="entry name" value="SMI1/KNR4-like"/>
    <property type="match status" value="1"/>
</dbReference>
<dbReference type="PANTHER" id="PTHR47432:SF1">
    <property type="entry name" value="CELL WALL ASSEMBLY REGULATOR SMI1"/>
    <property type="match status" value="1"/>
</dbReference>
<dbReference type="SMART" id="SM00860">
    <property type="entry name" value="SMI1_KNR4"/>
    <property type="match status" value="1"/>
</dbReference>